<evidence type="ECO:0000313" key="5">
    <source>
        <dbReference type="RefSeq" id="XP_038978277.1"/>
    </source>
</evidence>
<gene>
    <name evidence="5 6" type="primary">LOC120108669</name>
</gene>
<dbReference type="InterPro" id="IPR058610">
    <property type="entry name" value="WIT1_2_N"/>
</dbReference>
<dbReference type="PANTHER" id="PTHR35705:SF1">
    <property type="entry name" value="WPP DOMAIN-INTERACTING TAIL-ANCHORED PROTEIN 1"/>
    <property type="match status" value="1"/>
</dbReference>
<dbReference type="PANTHER" id="PTHR35705">
    <property type="entry name" value="WPP DOMAIN-INTERACTING TAIL-ANCHORED PROTEIN 1"/>
    <property type="match status" value="1"/>
</dbReference>
<feature type="region of interest" description="Disordered" evidence="2">
    <location>
        <begin position="1"/>
        <end position="23"/>
    </location>
</feature>
<keyword evidence="1" id="KW-0175">Coiled coil</keyword>
<dbReference type="GeneID" id="120108669"/>
<protein>
    <submittedName>
        <fullName evidence="5 6">WPP domain-interacting tail-anchored protein 1-like</fullName>
    </submittedName>
</protein>
<feature type="coiled-coil region" evidence="1">
    <location>
        <begin position="125"/>
        <end position="152"/>
    </location>
</feature>
<dbReference type="KEGG" id="pda:120108669"/>
<feature type="coiled-coil region" evidence="1">
    <location>
        <begin position="557"/>
        <end position="584"/>
    </location>
</feature>
<sequence length="642" mass="72760">MAIDSEYDNYLQEDGSPTGERVSGDTAMAVLTRTELDLAYSSEKLLNLEILLMQVSSRASDFEALTTEYEDISNESIEKAFEFDALSGILNMEVKELDNFMASLQMEIMDAHPKLSWDDHLGESSIKIEEKLRDAEESIKQLQDLIADIRMQSAKFEGTLAFAHNETRTGGDEEMENGHFSSMNSKWKLQTVDQQRHLLQILEKSLAREMDLEKKLSDSRSNEEDLKLKLHYAERESYLMEETLEMVLEKMFEAENAAELLLGIAKELIGKFQIVQLNLNGSLHRECEMRTKLQESMTKLSAEESALEKLKTSCAELDNILVVQENGLKASLIEADCKCMLVSSDVLTLIEKVRALEEQLSESDIQLQMAKASVEASQEQQTLLHSELSQLENVIEGLKENVWKTESRAESAEARRMQLTKTNMELNENLGLLRNSGSEKAILLEKKLKESNRQLEHAKASVEAMEQQQNMLYTALRDMEHINKELKGKVAKAESRAENAESKCTLLTETNLELNEELGYVRSRLECLETSLNQTDDAKVATAKDIGIRSKIITDLVMKLSLERECLQLQISALRKKNKVLAERCKTKDNAPITPSHKGSDDGNEFSILKQSEEALTESSTTNFQVVNFLIFICFFNEVSFR</sequence>
<evidence type="ECO:0000256" key="1">
    <source>
        <dbReference type="SAM" id="Coils"/>
    </source>
</evidence>
<evidence type="ECO:0000259" key="3">
    <source>
        <dbReference type="Pfam" id="PF26581"/>
    </source>
</evidence>
<dbReference type="OrthoDB" id="1936068at2759"/>
<evidence type="ECO:0000313" key="6">
    <source>
        <dbReference type="RefSeq" id="XP_038978278.1"/>
    </source>
</evidence>
<feature type="coiled-coil region" evidence="1">
    <location>
        <begin position="353"/>
        <end position="517"/>
    </location>
</feature>
<dbReference type="AlphaFoldDB" id="A0A8B8ZY40"/>
<evidence type="ECO:0000256" key="2">
    <source>
        <dbReference type="SAM" id="MobiDB-lite"/>
    </source>
</evidence>
<accession>A0A8B8ZY40</accession>
<dbReference type="RefSeq" id="XP_038978277.1">
    <property type="nucleotide sequence ID" value="XM_039122349.1"/>
</dbReference>
<feature type="domain" description="WIT1/2 N-terminal helical bundle" evidence="3">
    <location>
        <begin position="25"/>
        <end position="161"/>
    </location>
</feature>
<dbReference type="RefSeq" id="XP_038978278.1">
    <property type="nucleotide sequence ID" value="XM_039122350.1"/>
</dbReference>
<dbReference type="InterPro" id="IPR039976">
    <property type="entry name" value="WIT1/WIT2"/>
</dbReference>
<dbReference type="SUPFAM" id="SSF57997">
    <property type="entry name" value="Tropomyosin"/>
    <property type="match status" value="1"/>
</dbReference>
<reference evidence="5 6" key="1">
    <citation type="submission" date="2025-04" db="UniProtKB">
        <authorList>
            <consortium name="RefSeq"/>
        </authorList>
    </citation>
    <scope>IDENTIFICATION</scope>
    <source>
        <tissue evidence="5 6">Young leaves</tissue>
    </source>
</reference>
<name>A0A8B8ZY40_PHODC</name>
<organism evidence="4 5">
    <name type="scientific">Phoenix dactylifera</name>
    <name type="common">Date palm</name>
    <dbReference type="NCBI Taxonomy" id="42345"/>
    <lineage>
        <taxon>Eukaryota</taxon>
        <taxon>Viridiplantae</taxon>
        <taxon>Streptophyta</taxon>
        <taxon>Embryophyta</taxon>
        <taxon>Tracheophyta</taxon>
        <taxon>Spermatophyta</taxon>
        <taxon>Magnoliopsida</taxon>
        <taxon>Liliopsida</taxon>
        <taxon>Arecaceae</taxon>
        <taxon>Coryphoideae</taxon>
        <taxon>Phoeniceae</taxon>
        <taxon>Phoenix</taxon>
    </lineage>
</organism>
<keyword evidence="4" id="KW-1185">Reference proteome</keyword>
<dbReference type="Proteomes" id="UP000228380">
    <property type="component" value="Unplaced"/>
</dbReference>
<dbReference type="Pfam" id="PF26581">
    <property type="entry name" value="WIT1_2_N"/>
    <property type="match status" value="1"/>
</dbReference>
<proteinExistence type="predicted"/>
<evidence type="ECO:0000313" key="4">
    <source>
        <dbReference type="Proteomes" id="UP000228380"/>
    </source>
</evidence>